<evidence type="ECO:0000313" key="3">
    <source>
        <dbReference type="Proteomes" id="UP000011910"/>
    </source>
</evidence>
<dbReference type="PROSITE" id="PS51257">
    <property type="entry name" value="PROKAR_LIPOPROTEIN"/>
    <property type="match status" value="1"/>
</dbReference>
<dbReference type="AlphaFoldDB" id="M7NUV1"/>
<reference evidence="2 3" key="1">
    <citation type="journal article" date="2013" name="Genome Announc.">
        <title>Draft Genome Sequence of Cesiribacter andamanensis Strain AMV16T, Isolated from a Soil Sample from a Mud Volcano in the Andaman Islands, India.</title>
        <authorList>
            <person name="Shivaji S."/>
            <person name="Ara S."/>
            <person name="Begum Z."/>
            <person name="Srinivas T.N."/>
            <person name="Singh A."/>
            <person name="Kumar Pinnaka A."/>
        </authorList>
    </citation>
    <scope>NUCLEOTIDE SEQUENCE [LARGE SCALE GENOMIC DNA]</scope>
    <source>
        <strain evidence="2 3">AMV16</strain>
    </source>
</reference>
<keyword evidence="3" id="KW-1185">Reference proteome</keyword>
<dbReference type="Pfam" id="PF07610">
    <property type="entry name" value="DUF1573"/>
    <property type="match status" value="1"/>
</dbReference>
<dbReference type="Proteomes" id="UP000011910">
    <property type="component" value="Unassembled WGS sequence"/>
</dbReference>
<evidence type="ECO:0000256" key="1">
    <source>
        <dbReference type="SAM" id="MobiDB-lite"/>
    </source>
</evidence>
<protein>
    <recommendedName>
        <fullName evidence="4">DUF1573 domain-containing protein</fullName>
    </recommendedName>
</protein>
<dbReference type="STRING" id="1279009.ADICEAN_02629"/>
<dbReference type="EMBL" id="AODQ01000067">
    <property type="protein sequence ID" value="EMR02234.1"/>
    <property type="molecule type" value="Genomic_DNA"/>
</dbReference>
<dbReference type="PANTHER" id="PTHR37833:SF1">
    <property type="entry name" value="SIGNAL PEPTIDE PROTEIN"/>
    <property type="match status" value="1"/>
</dbReference>
<evidence type="ECO:0008006" key="4">
    <source>
        <dbReference type="Google" id="ProtNLM"/>
    </source>
</evidence>
<gene>
    <name evidence="2" type="ORF">ADICEAN_02629</name>
</gene>
<dbReference type="PATRIC" id="fig|1279009.4.peg.2664"/>
<sequence>MNKRFLLVLGAAGMLSACTNQDMDNRVAQLEQRVAALEAEGAHNHQPAATPVSFDPASQAQPQAEAAPQGPVAAITYEKTEYDFGTVKEGTVVEHVYKFKNSGDVPLVIQSAVASCGCTVPDYSKKPIPPGQSGEIKVRFDSATRPGIQNKTVTVTANTEPAITRLTIKGNVEPKAGAAAAAGVEGPVRN</sequence>
<dbReference type="InterPro" id="IPR011467">
    <property type="entry name" value="DUF1573"/>
</dbReference>
<feature type="region of interest" description="Disordered" evidence="1">
    <location>
        <begin position="41"/>
        <end position="70"/>
    </location>
</feature>
<dbReference type="eggNOG" id="COG2885">
    <property type="taxonomic scope" value="Bacteria"/>
</dbReference>
<comment type="caution">
    <text evidence="2">The sequence shown here is derived from an EMBL/GenBank/DDBJ whole genome shotgun (WGS) entry which is preliminary data.</text>
</comment>
<dbReference type="Gene3D" id="2.60.40.10">
    <property type="entry name" value="Immunoglobulins"/>
    <property type="match status" value="1"/>
</dbReference>
<dbReference type="OrthoDB" id="826619at2"/>
<organism evidence="2 3">
    <name type="scientific">Cesiribacter andamanensis AMV16</name>
    <dbReference type="NCBI Taxonomy" id="1279009"/>
    <lineage>
        <taxon>Bacteria</taxon>
        <taxon>Pseudomonadati</taxon>
        <taxon>Bacteroidota</taxon>
        <taxon>Cytophagia</taxon>
        <taxon>Cytophagales</taxon>
        <taxon>Cesiribacteraceae</taxon>
        <taxon>Cesiribacter</taxon>
    </lineage>
</organism>
<proteinExistence type="predicted"/>
<feature type="compositionally biased region" description="Low complexity" evidence="1">
    <location>
        <begin position="56"/>
        <end position="70"/>
    </location>
</feature>
<dbReference type="PANTHER" id="PTHR37833">
    <property type="entry name" value="LIPOPROTEIN-RELATED"/>
    <property type="match status" value="1"/>
</dbReference>
<accession>M7NUV1</accession>
<dbReference type="RefSeq" id="WP_009196019.1">
    <property type="nucleotide sequence ID" value="NZ_AODQ01000067.1"/>
</dbReference>
<evidence type="ECO:0000313" key="2">
    <source>
        <dbReference type="EMBL" id="EMR02234.1"/>
    </source>
</evidence>
<name>M7NUV1_9BACT</name>
<dbReference type="InterPro" id="IPR013783">
    <property type="entry name" value="Ig-like_fold"/>
</dbReference>